<dbReference type="OrthoDB" id="6689311at2"/>
<dbReference type="Proteomes" id="UP000011885">
    <property type="component" value="Unassembled WGS sequence"/>
</dbReference>
<comment type="caution">
    <text evidence="1">The sequence shown here is derived from an EMBL/GenBank/DDBJ whole genome shotgun (WGS) entry which is preliminary data.</text>
</comment>
<dbReference type="AlphaFoldDB" id="M5UB63"/>
<accession>M5UB63</accession>
<evidence type="ECO:0000313" key="1">
    <source>
        <dbReference type="EMBL" id="EMI55091.1"/>
    </source>
</evidence>
<protein>
    <submittedName>
        <fullName evidence="1">Uncharacterized protein</fullName>
    </submittedName>
</protein>
<dbReference type="EMBL" id="ANOH01000228">
    <property type="protein sequence ID" value="EMI55091.1"/>
    <property type="molecule type" value="Genomic_DNA"/>
</dbReference>
<name>M5UB63_9BACT</name>
<dbReference type="RefSeq" id="WP_008680547.1">
    <property type="nucleotide sequence ID" value="NZ_ANOH01000228.1"/>
</dbReference>
<sequence length="221" mass="25149">MDTVKEIIEHQIGRFPEFAYYLPLIEKAKADLVEHPDICIETCKSLLEGISKSIIEKLPNPHARPDLDKLEVGPLVKLAVTQLKVNNDIVEDDFLKRCSSLAYAMGALRNARGDISHGKGAPKLHQSDDKLSSLSLKMTASVLFYMLDAFFSIPDPEVAPVGEERIEYEDNPDFNQSLDDENPLDGRVLYSRALYDQYYEDYTIQLSDYQYEQELQGELEE</sequence>
<gene>
    <name evidence="1" type="ORF">RSSM_03415</name>
</gene>
<evidence type="ECO:0000313" key="2">
    <source>
        <dbReference type="Proteomes" id="UP000011885"/>
    </source>
</evidence>
<proteinExistence type="predicted"/>
<reference evidence="1 2" key="1">
    <citation type="journal article" date="2013" name="Mar. Genomics">
        <title>Expression of sulfatases in Rhodopirellula baltica and the diversity of sulfatases in the genus Rhodopirellula.</title>
        <authorList>
            <person name="Wegner C.E."/>
            <person name="Richter-Heitmann T."/>
            <person name="Klindworth A."/>
            <person name="Klockow C."/>
            <person name="Richter M."/>
            <person name="Achstetter T."/>
            <person name="Glockner F.O."/>
            <person name="Harder J."/>
        </authorList>
    </citation>
    <scope>NUCLEOTIDE SEQUENCE [LARGE SCALE GENOMIC DNA]</scope>
    <source>
        <strain evidence="1 2">SM41</strain>
    </source>
</reference>
<keyword evidence="2" id="KW-1185">Reference proteome</keyword>
<organism evidence="1 2">
    <name type="scientific">Rhodopirellula sallentina SM41</name>
    <dbReference type="NCBI Taxonomy" id="1263870"/>
    <lineage>
        <taxon>Bacteria</taxon>
        <taxon>Pseudomonadati</taxon>
        <taxon>Planctomycetota</taxon>
        <taxon>Planctomycetia</taxon>
        <taxon>Pirellulales</taxon>
        <taxon>Pirellulaceae</taxon>
        <taxon>Rhodopirellula</taxon>
    </lineage>
</organism>
<dbReference type="PATRIC" id="fig|1263870.3.peg.3631"/>